<feature type="transmembrane region" description="Helical" evidence="6">
    <location>
        <begin position="261"/>
        <end position="283"/>
    </location>
</feature>
<keyword evidence="4 6" id="KW-1133">Transmembrane helix</keyword>
<dbReference type="RefSeq" id="WP_120189788.1">
    <property type="nucleotide sequence ID" value="NZ_MCHY01000008.1"/>
</dbReference>
<feature type="transmembrane region" description="Helical" evidence="6">
    <location>
        <begin position="234"/>
        <end position="255"/>
    </location>
</feature>
<keyword evidence="5 6" id="KW-0472">Membrane</keyword>
<sequence>MVSKSMMEEWVYLWKNKRLLVILLLVPFVFTVLFGAAYSEGKLHSLPTVYFDEDQSALSRQVIQAFQASETFEIVAPVHSEAELSERIQQGQATLGIVLPSGMEKRVRRGETGQLLTFVDGSNLAVVNSALQGANEVVQTISGGIAIKRMEAKGIDQDTLFSLRSGYRMLYNPTLHYGIFMPLGLVSAAIQQALMLGIALCIVRHREKGNAGVFVERLSEVGVVRWLYAKSMPYFLIGIIQFGLCFALLINKYHFPFVGQAGWMLVLSIVFMVSLLGLGLLVSAFTPDRLQATQISMLIALLSFPLSGYTWPFIAMPDALVFVGRLMPLTYFLHGVQEIALKGHGWAALQSDLIALGLISAVTFSLTAFRLFRQKAMQKKSEASNELPELENSFQSTI</sequence>
<name>A0A419SKI7_9BACL</name>
<organism evidence="8 9">
    <name type="scientific">Ammoniphilus oxalaticus</name>
    <dbReference type="NCBI Taxonomy" id="66863"/>
    <lineage>
        <taxon>Bacteria</taxon>
        <taxon>Bacillati</taxon>
        <taxon>Bacillota</taxon>
        <taxon>Bacilli</taxon>
        <taxon>Bacillales</taxon>
        <taxon>Paenibacillaceae</taxon>
        <taxon>Aneurinibacillus group</taxon>
        <taxon>Ammoniphilus</taxon>
    </lineage>
</organism>
<evidence type="ECO:0000259" key="7">
    <source>
        <dbReference type="Pfam" id="PF12698"/>
    </source>
</evidence>
<evidence type="ECO:0000256" key="5">
    <source>
        <dbReference type="ARBA" id="ARBA00023136"/>
    </source>
</evidence>
<feature type="transmembrane region" description="Helical" evidence="6">
    <location>
        <begin position="179"/>
        <end position="203"/>
    </location>
</feature>
<keyword evidence="2" id="KW-1003">Cell membrane</keyword>
<evidence type="ECO:0000256" key="3">
    <source>
        <dbReference type="ARBA" id="ARBA00022692"/>
    </source>
</evidence>
<dbReference type="PANTHER" id="PTHR30294">
    <property type="entry name" value="MEMBRANE COMPONENT OF ABC TRANSPORTER YHHJ-RELATED"/>
    <property type="match status" value="1"/>
</dbReference>
<dbReference type="GO" id="GO:0005886">
    <property type="term" value="C:plasma membrane"/>
    <property type="evidence" value="ECO:0007669"/>
    <property type="project" value="UniProtKB-SubCell"/>
</dbReference>
<evidence type="ECO:0000256" key="4">
    <source>
        <dbReference type="ARBA" id="ARBA00022989"/>
    </source>
</evidence>
<protein>
    <recommendedName>
        <fullName evidence="7">ABC-2 type transporter transmembrane domain-containing protein</fullName>
    </recommendedName>
</protein>
<feature type="domain" description="ABC-2 type transporter transmembrane" evidence="7">
    <location>
        <begin position="17"/>
        <end position="368"/>
    </location>
</feature>
<reference evidence="8 9" key="1">
    <citation type="submission" date="2016-08" db="EMBL/GenBank/DDBJ databases">
        <title>Novel Firmicute Genomes.</title>
        <authorList>
            <person name="Poppleton D.I."/>
            <person name="Gribaldo S."/>
        </authorList>
    </citation>
    <scope>NUCLEOTIDE SEQUENCE [LARGE SCALE GENOMIC DNA]</scope>
    <source>
        <strain evidence="8 9">RAOx-1</strain>
    </source>
</reference>
<dbReference type="PANTHER" id="PTHR30294:SF29">
    <property type="entry name" value="MULTIDRUG ABC TRANSPORTER PERMEASE YBHS-RELATED"/>
    <property type="match status" value="1"/>
</dbReference>
<dbReference type="Gene3D" id="3.40.1710.10">
    <property type="entry name" value="abc type-2 transporter like domain"/>
    <property type="match status" value="1"/>
</dbReference>
<comment type="subcellular location">
    <subcellularLocation>
        <location evidence="1">Cell membrane</location>
        <topology evidence="1">Multi-pass membrane protein</topology>
    </subcellularLocation>
</comment>
<dbReference type="GO" id="GO:0140359">
    <property type="term" value="F:ABC-type transporter activity"/>
    <property type="evidence" value="ECO:0007669"/>
    <property type="project" value="InterPro"/>
</dbReference>
<evidence type="ECO:0000256" key="2">
    <source>
        <dbReference type="ARBA" id="ARBA00022475"/>
    </source>
</evidence>
<gene>
    <name evidence="8" type="ORF">BEP19_08900</name>
</gene>
<dbReference type="InterPro" id="IPR013525">
    <property type="entry name" value="ABC2_TM"/>
</dbReference>
<dbReference type="Proteomes" id="UP000284219">
    <property type="component" value="Unassembled WGS sequence"/>
</dbReference>
<keyword evidence="9" id="KW-1185">Reference proteome</keyword>
<dbReference type="Pfam" id="PF12698">
    <property type="entry name" value="ABC2_membrane_3"/>
    <property type="match status" value="1"/>
</dbReference>
<feature type="transmembrane region" description="Helical" evidence="6">
    <location>
        <begin position="353"/>
        <end position="372"/>
    </location>
</feature>
<accession>A0A419SKI7</accession>
<evidence type="ECO:0000256" key="6">
    <source>
        <dbReference type="SAM" id="Phobius"/>
    </source>
</evidence>
<keyword evidence="3 6" id="KW-0812">Transmembrane</keyword>
<proteinExistence type="predicted"/>
<dbReference type="InterPro" id="IPR051449">
    <property type="entry name" value="ABC-2_transporter_component"/>
</dbReference>
<comment type="caution">
    <text evidence="8">The sequence shown here is derived from an EMBL/GenBank/DDBJ whole genome shotgun (WGS) entry which is preliminary data.</text>
</comment>
<dbReference type="AlphaFoldDB" id="A0A419SKI7"/>
<dbReference type="OrthoDB" id="9788252at2"/>
<evidence type="ECO:0000256" key="1">
    <source>
        <dbReference type="ARBA" id="ARBA00004651"/>
    </source>
</evidence>
<dbReference type="EMBL" id="MCHY01000008">
    <property type="protein sequence ID" value="RKD24492.1"/>
    <property type="molecule type" value="Genomic_DNA"/>
</dbReference>
<evidence type="ECO:0000313" key="8">
    <source>
        <dbReference type="EMBL" id="RKD24492.1"/>
    </source>
</evidence>
<evidence type="ECO:0000313" key="9">
    <source>
        <dbReference type="Proteomes" id="UP000284219"/>
    </source>
</evidence>
<feature type="transmembrane region" description="Helical" evidence="6">
    <location>
        <begin position="295"/>
        <end position="314"/>
    </location>
</feature>